<evidence type="ECO:0000256" key="8">
    <source>
        <dbReference type="ARBA" id="ARBA00022989"/>
    </source>
</evidence>
<feature type="domain" description="C2" evidence="12">
    <location>
        <begin position="1649"/>
        <end position="1789"/>
    </location>
</feature>
<dbReference type="Proteomes" id="UP000736164">
    <property type="component" value="Unassembled WGS sequence"/>
</dbReference>
<dbReference type="CDD" id="cd08374">
    <property type="entry name" value="C2F_Ferlin"/>
    <property type="match status" value="1"/>
</dbReference>
<dbReference type="SMART" id="SM01201">
    <property type="entry name" value="FerB"/>
    <property type="match status" value="1"/>
</dbReference>
<name>A0A8J7NX79_ATRSP</name>
<keyword evidence="13" id="KW-0012">Acyltransferase</keyword>
<dbReference type="InterPro" id="IPR012561">
    <property type="entry name" value="Ferlin_B-domain"/>
</dbReference>
<feature type="domain" description="C2" evidence="12">
    <location>
        <begin position="2098"/>
        <end position="2217"/>
    </location>
</feature>
<feature type="non-terminal residue" evidence="13">
    <location>
        <position position="1"/>
    </location>
</feature>
<dbReference type="InterPro" id="IPR037724">
    <property type="entry name" value="C2E_Ferlin"/>
</dbReference>
<evidence type="ECO:0000256" key="7">
    <source>
        <dbReference type="ARBA" id="ARBA00022837"/>
    </source>
</evidence>
<dbReference type="Pfam" id="PF16165">
    <property type="entry name" value="Ferlin_C"/>
    <property type="match status" value="1"/>
</dbReference>
<feature type="region of interest" description="Disordered" evidence="10">
    <location>
        <begin position="902"/>
        <end position="941"/>
    </location>
</feature>
<dbReference type="SMART" id="SM01202">
    <property type="entry name" value="FerI"/>
    <property type="match status" value="1"/>
</dbReference>
<evidence type="ECO:0000256" key="10">
    <source>
        <dbReference type="SAM" id="MobiDB-lite"/>
    </source>
</evidence>
<evidence type="ECO:0000256" key="5">
    <source>
        <dbReference type="ARBA" id="ARBA00022737"/>
    </source>
</evidence>
<organism evidence="13 14">
    <name type="scientific">Atractosteus spatula</name>
    <name type="common">Alligator gar</name>
    <name type="synonym">Lepisosteus spatula</name>
    <dbReference type="NCBI Taxonomy" id="7917"/>
    <lineage>
        <taxon>Eukaryota</taxon>
        <taxon>Metazoa</taxon>
        <taxon>Chordata</taxon>
        <taxon>Craniata</taxon>
        <taxon>Vertebrata</taxon>
        <taxon>Euteleostomi</taxon>
        <taxon>Actinopterygii</taxon>
        <taxon>Neopterygii</taxon>
        <taxon>Holostei</taxon>
        <taxon>Semionotiformes</taxon>
        <taxon>Lepisosteidae</taxon>
        <taxon>Atractosteus</taxon>
    </lineage>
</organism>
<feature type="compositionally biased region" description="Basic and acidic residues" evidence="10">
    <location>
        <begin position="2536"/>
        <end position="2555"/>
    </location>
</feature>
<sequence length="2615" mass="298674">MEDPQSFPYRTTGSLFLYPVSEFFGVPLDQVNFLACQLFALLAAFWFRLYLHPKNVSTTVRHAVAILLGVFFVIFCFGWYSAHIFILVFSCYYIMVKANNHNVHRYSLIVAMGYLTLCQVSRVYIFSYGILSTDFSGPLMIITQKITTLAFQLHDGLCQKAEQLTTEQRRLAVKLKPPLLEYLSYQLNFLSILVGPCSNYKDYIDFIEGTHIYKRLSMGTSMENNVNGKQNVYGTVPEPSPVGAVIKKLLLSIGCLILFLSLTKALPISYNIDSQFINEASFLARLTYAFFSIQAARPKFYFAWTLATCFTSSADAVSNAAGYGFSGVDKNGNFSWDLISNLNIWKIETATSFKMFIDNWNIQTGAWLKRVCYDRAPCYPTALTFVLSALWHGVYPGYYFTFITAIPITIAAKAVRKNFRHYFLSSWTIKIMYDILTWAVTQLAVCYTVMPFLLLAVEPTLTFYKCIGSVNVVLQQAIANGNTCVKEMLVDKNHLALGITVYLEIIYIAEKPMKVQWKDEDFKYSEEEKMNIAQYKGEKIRLFLGHKISRSVSSEHHIYNAVALLISSGKIILILTVRVARVQKSCWFVLIKCYYDCKSQQFYLNTHRLLLQLDFYFEFFEPPDLLMDKIILISVFSADKIPFKKTLIGMFKIDVSSVYEQQGNLCLCADHMFRNKWAILTNPEDITAAIKGYVRCDIIITQKGDLVHTGSTTAYSSYIERHVRIVLNLMLPKGMPAERPWSYLCVKIYKAEGLPRMSSRLVSKIMGDNKVFIDPKILVSFVDQQGETSVAPRSSNPVWNKQVTFMQLFPVLCRRIKIQVQDNSNISDTILATHFINLKQISDDGPEGFLPTFGPTWVNLYGSSQNSTVSDDLQSLNEGLGEGAFYRGRLLLAVAMGVYGMSPPQKSSKKRKKAPKTLKKKVKVKSKVKNQEDGENGLDDLQQPTSVQVQVEDIHPLPEHPLVCAPMSLEIFYQNSLIHASQISLTVLQQNNISTYFISTHCITVDMHLPGWHYSWIKWVDIFGKKKDFLLLATFLEATMIEKSLGPKPICFELSIGNYGKREEGTSRIPVTAKKAATQEEPDETSVLIEPDPVEEVVEEEEVTQNACITPPSVPVETEYESSYYCLPFKEKKPCLHLLSRWEDQSWRLYNVNALQQISQVLLQLKSYTSQTIVIVHILQKWSTCISSVYSYIKICFVITHFVFCEKLLEEVTQLKKCLHSENIGEIVLQMKEMLKELKQRSEEPQNLIPDVFIWMFCNNKRVAYVRIPAHTILFSVAKQEKGKDCGQIQTVFLKTPGLESRVMARLEISLWFGHSKYAKNAIVTLPAGFNINIEEEESVISGITLPSSLITEVQSFFQMRAHFYQARGLLAADENGLADPFAKVTFSAFSQSTKVGIRYWYRPVGIKNNWNYMLQRFCIVHHSSTPEKEGHVIRILTFFWCIEAAATVLNPHLHYRPKYYTGIQSLVLGESKKTGEAVDAQGRQAEQKTQSGVTKNKDQKNGNLFHLFIASLTVHFCVVAVGVSLSCEINMIGSPEYLGQCFIVPVVFLEGDEYVQPSLRIFDITRGMRHAGELLAVVELIELDYSSFGEENKSFKLLSVQTGIQLYLLDELAFNIHVTFLKNLKIFNSANVNKFNVSNLIMISNFIPSHIVPQELEYQDKYVIPEGIQPVLEPYRIEVLLWGLRDLKNLNILSMNQPMVIMECAGEKLDSCMIENYKTKPNFKKTVDYFVVKRIVFFQEFPIDPELHPPLTIVVMERRLFGGVGLIGTKSLSSLEQFVFGRKKKLRKKVKEIKSLMSNSQRAREGGSSPTHLVMIAFLASIRAGWTASLWCSPFQLNNSQKVEMKKDNPPKLVINQTIASNEEEESELDWWSKFYVSKEWIILIYCVFVYHNVLGSHRRSQHTPFSFSIYSALQKNWDIKVIVILHGKVYRACLDTVTSSPSLRVAGTRRGGTVTVTKAPLKSYCVQCSNISKRCEDIWSLIMLTTSPVSKYYVLCLLMHKLNPVVLAEKCNHLFPKIHKFKIRYGLNAHSVFFSPHISMSIFHGELEKEFNNFEDWLYTFTLYKGKSRDDYEDAEDRTTGKLKGSFCVYPEKEAQENTFRISEGMPPNTPIQVTVRVYVILATNLTPADPNGKADPYLLVKLGKVELSSKDRYIPKQLNPVFGEFFELIAHFPLETELTIQILDHDLVGSDDLIGETKIDLENRYYSRHYACCGLQQIYNTSGYNSWRDARKPTQILTKLCKESGLPEPVYDIAAKEVKIEAKVFEVPDDILQLDVLNKSQNYSFIFVHLLKGKVQMWVDLFPKELPTPPPVNVSPRKPQSYELRVIIWNTEDVILDDVNPVTGTKSSDIYVKGKLMSILTHSLGKIITKSTIFQLFSKQSESFICFASHSWIKTMDHTKQETDVHFNSFTGEGNFNWRFIFRFDFLPSEKQIVYKKKESLFSLEESEYRVAPILILQVWDYDLVSANDFLGAIEIDLTRMVTGIKTAKQCSVNMAVEGTYPTSSIFKKKREKGWWPFTGKVEAEFELLTSEEGEKHPAGEGREEPQPLEKPNRPTVSMAWIVNPFKTLYFFIWRNYKWYIIFSLLGVSVISFLVMLVYTFPGNITNKLTIG</sequence>
<keyword evidence="6" id="KW-0256">Endoplasmic reticulum</keyword>
<dbReference type="Pfam" id="PF08150">
    <property type="entry name" value="FerB"/>
    <property type="match status" value="1"/>
</dbReference>
<reference evidence="13" key="1">
    <citation type="journal article" date="2021" name="Cell">
        <title>Tracing the genetic footprints of vertebrate landing in non-teleost ray-finned fishes.</title>
        <authorList>
            <person name="Bi X."/>
            <person name="Wang K."/>
            <person name="Yang L."/>
            <person name="Pan H."/>
            <person name="Jiang H."/>
            <person name="Wei Q."/>
            <person name="Fang M."/>
            <person name="Yu H."/>
            <person name="Zhu C."/>
            <person name="Cai Y."/>
            <person name="He Y."/>
            <person name="Gan X."/>
            <person name="Zeng H."/>
            <person name="Yu D."/>
            <person name="Zhu Y."/>
            <person name="Jiang H."/>
            <person name="Qiu Q."/>
            <person name="Yang H."/>
            <person name="Zhang Y.E."/>
            <person name="Wang W."/>
            <person name="Zhu M."/>
            <person name="He S."/>
            <person name="Zhang G."/>
        </authorList>
    </citation>
    <scope>NUCLEOTIDE SEQUENCE</scope>
    <source>
        <strain evidence="13">Allg_001</strain>
    </source>
</reference>
<keyword evidence="3 11" id="KW-0812">Transmembrane</keyword>
<keyword evidence="14" id="KW-1185">Reference proteome</keyword>
<protein>
    <submittedName>
        <fullName evidence="13">MBOA1 acyltransferase</fullName>
    </submittedName>
</protein>
<dbReference type="GO" id="GO:0046872">
    <property type="term" value="F:metal ion binding"/>
    <property type="evidence" value="ECO:0007669"/>
    <property type="project" value="UniProtKB-KW"/>
</dbReference>
<dbReference type="InterPro" id="IPR000008">
    <property type="entry name" value="C2_dom"/>
</dbReference>
<dbReference type="InterPro" id="IPR055072">
    <property type="entry name" value="Ferlin_DSRM"/>
</dbReference>
<dbReference type="EMBL" id="JAAWVO010055291">
    <property type="protein sequence ID" value="MBN3321492.1"/>
    <property type="molecule type" value="Genomic_DNA"/>
</dbReference>
<dbReference type="CDD" id="cd04018">
    <property type="entry name" value="C2C_Ferlin"/>
    <property type="match status" value="1"/>
</dbReference>
<feature type="domain" description="C2" evidence="12">
    <location>
        <begin position="2309"/>
        <end position="2495"/>
    </location>
</feature>
<evidence type="ECO:0000256" key="2">
    <source>
        <dbReference type="ARBA" id="ARBA00004477"/>
    </source>
</evidence>
<keyword evidence="8 11" id="KW-1133">Transmembrane helix</keyword>
<evidence type="ECO:0000256" key="1">
    <source>
        <dbReference type="ARBA" id="ARBA00004167"/>
    </source>
</evidence>
<feature type="transmembrane region" description="Helical" evidence="11">
    <location>
        <begin position="108"/>
        <end position="131"/>
    </location>
</feature>
<dbReference type="GO" id="GO:0005789">
    <property type="term" value="C:endoplasmic reticulum membrane"/>
    <property type="evidence" value="ECO:0007669"/>
    <property type="project" value="UniProtKB-SubCell"/>
</dbReference>
<dbReference type="InterPro" id="IPR012968">
    <property type="entry name" value="FerIin_dom"/>
</dbReference>
<comment type="caution">
    <text evidence="13">The sequence shown here is derived from an EMBL/GenBank/DDBJ whole genome shotgun (WGS) entry which is preliminary data.</text>
</comment>
<evidence type="ECO:0000256" key="9">
    <source>
        <dbReference type="ARBA" id="ARBA00023136"/>
    </source>
</evidence>
<accession>A0A8J7NX79</accession>
<dbReference type="Pfam" id="PF00168">
    <property type="entry name" value="C2"/>
    <property type="match status" value="4"/>
</dbReference>
<evidence type="ECO:0000256" key="3">
    <source>
        <dbReference type="ARBA" id="ARBA00022692"/>
    </source>
</evidence>
<feature type="transmembrane region" description="Helical" evidence="11">
    <location>
        <begin position="63"/>
        <end position="96"/>
    </location>
</feature>
<feature type="region of interest" description="Disordered" evidence="10">
    <location>
        <begin position="2534"/>
        <end position="2555"/>
    </location>
</feature>
<keyword evidence="5" id="KW-0677">Repeat</keyword>
<evidence type="ECO:0000313" key="13">
    <source>
        <dbReference type="EMBL" id="MBN3321492.1"/>
    </source>
</evidence>
<dbReference type="Gene3D" id="2.60.40.150">
    <property type="entry name" value="C2 domain"/>
    <property type="match status" value="3"/>
</dbReference>
<feature type="transmembrane region" description="Helical" evidence="11">
    <location>
        <begin position="397"/>
        <end position="415"/>
    </location>
</feature>
<dbReference type="GO" id="GO:0016746">
    <property type="term" value="F:acyltransferase activity"/>
    <property type="evidence" value="ECO:0007669"/>
    <property type="project" value="UniProtKB-KW"/>
</dbReference>
<dbReference type="InterPro" id="IPR037725">
    <property type="entry name" value="C2F_Ferlin"/>
</dbReference>
<dbReference type="Pfam" id="PF08151">
    <property type="entry name" value="FerI"/>
    <property type="match status" value="1"/>
</dbReference>
<evidence type="ECO:0000256" key="4">
    <source>
        <dbReference type="ARBA" id="ARBA00022723"/>
    </source>
</evidence>
<dbReference type="InterPro" id="IPR004299">
    <property type="entry name" value="MBOAT_fam"/>
</dbReference>
<feature type="transmembrane region" description="Helical" evidence="11">
    <location>
        <begin position="31"/>
        <end position="51"/>
    </location>
</feature>
<feature type="transmembrane region" description="Helical" evidence="11">
    <location>
        <begin position="2582"/>
        <end position="2604"/>
    </location>
</feature>
<keyword evidence="7" id="KW-0106">Calcium</keyword>
<dbReference type="SUPFAM" id="SSF49562">
    <property type="entry name" value="C2 domain (Calcium/lipid-binding domain, CaLB)"/>
    <property type="match status" value="4"/>
</dbReference>
<feature type="transmembrane region" description="Helical" evidence="11">
    <location>
        <begin position="435"/>
        <end position="457"/>
    </location>
</feature>
<dbReference type="PANTHER" id="PTHR12546:SF36">
    <property type="entry name" value="FER-1-LIKE PROTEIN 4"/>
    <property type="match status" value="1"/>
</dbReference>
<keyword evidence="13" id="KW-0808">Transferase</keyword>
<evidence type="ECO:0000259" key="12">
    <source>
        <dbReference type="PROSITE" id="PS50004"/>
    </source>
</evidence>
<dbReference type="Pfam" id="PF03062">
    <property type="entry name" value="MBOAT"/>
    <property type="match status" value="1"/>
</dbReference>
<dbReference type="GO" id="GO:0007009">
    <property type="term" value="P:plasma membrane organization"/>
    <property type="evidence" value="ECO:0007669"/>
    <property type="project" value="TreeGrafter"/>
</dbReference>
<dbReference type="InterPro" id="IPR037721">
    <property type="entry name" value="Ferlin"/>
</dbReference>
<keyword evidence="9 11" id="KW-0472">Membrane</keyword>
<evidence type="ECO:0000256" key="11">
    <source>
        <dbReference type="SAM" id="Phobius"/>
    </source>
</evidence>
<evidence type="ECO:0000313" key="14">
    <source>
        <dbReference type="Proteomes" id="UP000736164"/>
    </source>
</evidence>
<dbReference type="Pfam" id="PF22901">
    <property type="entry name" value="dsrm_Ferlin"/>
    <property type="match status" value="1"/>
</dbReference>
<dbReference type="InterPro" id="IPR037722">
    <property type="entry name" value="C2C_Ferlin"/>
</dbReference>
<feature type="non-terminal residue" evidence="13">
    <location>
        <position position="2615"/>
    </location>
</feature>
<dbReference type="InterPro" id="IPR035892">
    <property type="entry name" value="C2_domain_sf"/>
</dbReference>
<gene>
    <name evidence="13" type="primary">Mboat1</name>
    <name evidence="13" type="ORF">GTO95_0000432</name>
</gene>
<dbReference type="InterPro" id="IPR032362">
    <property type="entry name" value="Ferlin_C"/>
</dbReference>
<evidence type="ECO:0000256" key="6">
    <source>
        <dbReference type="ARBA" id="ARBA00022824"/>
    </source>
</evidence>
<dbReference type="SMART" id="SM00239">
    <property type="entry name" value="C2"/>
    <property type="match status" value="3"/>
</dbReference>
<comment type="subcellular location">
    <subcellularLocation>
        <location evidence="2">Endoplasmic reticulum membrane</location>
        <topology evidence="2">Multi-pass membrane protein</topology>
    </subcellularLocation>
    <subcellularLocation>
        <location evidence="1">Membrane</location>
        <topology evidence="1">Single-pass membrane protein</topology>
    </subcellularLocation>
</comment>
<proteinExistence type="predicted"/>
<dbReference type="PANTHER" id="PTHR12546">
    <property type="entry name" value="FER-1-LIKE"/>
    <property type="match status" value="1"/>
</dbReference>
<feature type="domain" description="C2" evidence="12">
    <location>
        <begin position="721"/>
        <end position="852"/>
    </location>
</feature>
<feature type="compositionally biased region" description="Basic residues" evidence="10">
    <location>
        <begin position="907"/>
        <end position="928"/>
    </location>
</feature>
<dbReference type="CDD" id="cd04037">
    <property type="entry name" value="C2E_Ferlin"/>
    <property type="match status" value="1"/>
</dbReference>
<keyword evidence="4" id="KW-0479">Metal-binding</keyword>
<dbReference type="PROSITE" id="PS50004">
    <property type="entry name" value="C2"/>
    <property type="match status" value="4"/>
</dbReference>